<comment type="caution">
    <text evidence="5">The sequence shown here is derived from an EMBL/GenBank/DDBJ whole genome shotgun (WGS) entry which is preliminary data.</text>
</comment>
<dbReference type="Pfam" id="PF04412">
    <property type="entry name" value="AcnX"/>
    <property type="match status" value="1"/>
</dbReference>
<protein>
    <submittedName>
        <fullName evidence="5">Aconitase X</fullName>
    </submittedName>
</protein>
<dbReference type="InterPro" id="IPR012047">
    <property type="entry name" value="AcnX"/>
</dbReference>
<keyword evidence="6" id="KW-1185">Reference proteome</keyword>
<dbReference type="PANTHER" id="PTHR36577">
    <property type="entry name" value="DUF521 DOMAIN PROTEIN (AFU_ORTHOLOGUE AFUA_6G00490)"/>
    <property type="match status" value="1"/>
</dbReference>
<dbReference type="InterPro" id="IPR002840">
    <property type="entry name" value="PMDh-S-like_dom"/>
</dbReference>
<dbReference type="PIRSF" id="PIRSF036630">
    <property type="entry name" value="UCP036630"/>
    <property type="match status" value="1"/>
</dbReference>
<dbReference type="Pfam" id="PF01989">
    <property type="entry name" value="AcnX_swivel_put"/>
    <property type="match status" value="1"/>
</dbReference>
<dbReference type="RefSeq" id="WP_377171034.1">
    <property type="nucleotide sequence ID" value="NZ_JBHTJC010000002.1"/>
</dbReference>
<evidence type="ECO:0000256" key="2">
    <source>
        <dbReference type="ARBA" id="ARBA00023239"/>
    </source>
</evidence>
<dbReference type="EMBL" id="JBIHMM010000002">
    <property type="protein sequence ID" value="MFH0253854.1"/>
    <property type="molecule type" value="Genomic_DNA"/>
</dbReference>
<dbReference type="PANTHER" id="PTHR36577:SF3">
    <property type="entry name" value="DUF521 DOMAIN PROTEIN (AFU_ORTHOLOGUE AFUA_6G00490)"/>
    <property type="match status" value="1"/>
</dbReference>
<name>A0ABW7I6P7_9RHOB</name>
<dbReference type="Gene3D" id="3.50.30.10">
    <property type="entry name" value="Phosphohistidine domain"/>
    <property type="match status" value="1"/>
</dbReference>
<dbReference type="InterPro" id="IPR007506">
    <property type="entry name" value="PMDh-L-like_dom"/>
</dbReference>
<evidence type="ECO:0000313" key="5">
    <source>
        <dbReference type="EMBL" id="MFH0253854.1"/>
    </source>
</evidence>
<keyword evidence="1" id="KW-0408">Iron</keyword>
<feature type="domain" description="Phosphomevalonate dehydratase small subunit-like" evidence="3">
    <location>
        <begin position="21"/>
        <end position="96"/>
    </location>
</feature>
<evidence type="ECO:0000259" key="3">
    <source>
        <dbReference type="Pfam" id="PF01989"/>
    </source>
</evidence>
<dbReference type="Proteomes" id="UP001607157">
    <property type="component" value="Unassembled WGS sequence"/>
</dbReference>
<organism evidence="5 6">
    <name type="scientific">Roseovarius aquimarinus</name>
    <dbReference type="NCBI Taxonomy" id="1229156"/>
    <lineage>
        <taxon>Bacteria</taxon>
        <taxon>Pseudomonadati</taxon>
        <taxon>Pseudomonadota</taxon>
        <taxon>Alphaproteobacteria</taxon>
        <taxon>Rhodobacterales</taxon>
        <taxon>Roseobacteraceae</taxon>
        <taxon>Roseovarius</taxon>
    </lineage>
</organism>
<accession>A0ABW7I6P7</accession>
<feature type="domain" description="Phosphomevalonate dehydratase large subunit-like" evidence="4">
    <location>
        <begin position="146"/>
        <end position="541"/>
    </location>
</feature>
<keyword evidence="2" id="KW-0456">Lyase</keyword>
<evidence type="ECO:0000313" key="6">
    <source>
        <dbReference type="Proteomes" id="UP001607157"/>
    </source>
</evidence>
<dbReference type="SUPFAM" id="SSF52016">
    <property type="entry name" value="LeuD/IlvD-like"/>
    <property type="match status" value="1"/>
</dbReference>
<reference evidence="5 6" key="1">
    <citation type="submission" date="2024-10" db="EMBL/GenBank/DDBJ databases">
        <authorList>
            <person name="Yang X.-N."/>
        </authorList>
    </citation>
    <scope>NUCLEOTIDE SEQUENCE [LARGE SCALE GENOMIC DNA]</scope>
    <source>
        <strain evidence="5 6">CAU 1059</strain>
    </source>
</reference>
<evidence type="ECO:0000256" key="1">
    <source>
        <dbReference type="ARBA" id="ARBA00023004"/>
    </source>
</evidence>
<gene>
    <name evidence="5" type="ORF">ACGRVM_08110</name>
</gene>
<evidence type="ECO:0000259" key="4">
    <source>
        <dbReference type="Pfam" id="PF04412"/>
    </source>
</evidence>
<dbReference type="CDD" id="cd01356">
    <property type="entry name" value="AcnX_swivel"/>
    <property type="match status" value="1"/>
</dbReference>
<proteinExistence type="predicted"/>
<sequence length="572" mass="59199">MGRIIAEAKARGPILASAEGLSFWGGVDAATGCVIDAHHPLHGCSLAGKILLLPTSRGSCTGSAVLLELALGGNAPAALVFREEEDILTLGALIAGRMFGKPLGVLRLGAEDWERLAREGRAEIAGGRLLAGDWALDLAPPQEEALELSAADRAMLDGADGAAAQLALEVICKVAAGHGAARLTDVTRAHIDGCIYASPATLTFARRMADMGARVRVPTTMNAISVDHAEWRTQGVPPVFGNPAQALADAYVEMGARPSFTCAPYLLQEPPAFGEMIGWSESNAVIFANSVLGARSVKHPDFMDLFIALTGRAPLSGVYLDAGRAARRAVHADVPAGHDDALWPLLGWLIGRAAPDRIPLVTGLEETAPSEADLKALCAAFGTTSAAPMLHLAGITPEAEGALAADADAARIGAEDLASAWRQFNAAPAEVDLIAFGSPHFSAPECRALAAALAGRRCAEDTAVIATVGRDVLETIRADGTLAALAASGVQVVPDICWCSISEPVFPPSARTLMTNSGKYAHYAPGLSGRAVRFGSLADCADAAITGRAPERLPHWLARGAAGQSAKLPKGM</sequence>
<dbReference type="CDD" id="cd01355">
    <property type="entry name" value="AcnX"/>
    <property type="match status" value="1"/>
</dbReference>